<feature type="coiled-coil region" evidence="1">
    <location>
        <begin position="804"/>
        <end position="974"/>
    </location>
</feature>
<feature type="compositionally biased region" description="Low complexity" evidence="2">
    <location>
        <begin position="1275"/>
        <end position="1294"/>
    </location>
</feature>
<accession>A0A8W7PFC7</accession>
<dbReference type="GO" id="GO:0000146">
    <property type="term" value="F:microfilament motor activity"/>
    <property type="evidence" value="ECO:0007669"/>
    <property type="project" value="TreeGrafter"/>
</dbReference>
<dbReference type="PANTHER" id="PTHR45615">
    <property type="entry name" value="MYOSIN HEAVY CHAIN, NON-MUSCLE"/>
    <property type="match status" value="1"/>
</dbReference>
<feature type="coiled-coil region" evidence="1">
    <location>
        <begin position="181"/>
        <end position="291"/>
    </location>
</feature>
<name>A0A8W7PFC7_ANOCL</name>
<dbReference type="GO" id="GO:0016460">
    <property type="term" value="C:myosin II complex"/>
    <property type="evidence" value="ECO:0007669"/>
    <property type="project" value="TreeGrafter"/>
</dbReference>
<feature type="coiled-coil region" evidence="1">
    <location>
        <begin position="705"/>
        <end position="760"/>
    </location>
</feature>
<evidence type="ECO:0000256" key="2">
    <source>
        <dbReference type="SAM" id="MobiDB-lite"/>
    </source>
</evidence>
<dbReference type="EnsemblMetazoa" id="ACOM030499-RA">
    <property type="protein sequence ID" value="ACOM030499-PA.1"/>
    <property type="gene ID" value="ACOM030499"/>
</dbReference>
<evidence type="ECO:0000256" key="1">
    <source>
        <dbReference type="SAM" id="Coils"/>
    </source>
</evidence>
<organism evidence="3">
    <name type="scientific">Anopheles coluzzii</name>
    <name type="common">African malaria mosquito</name>
    <dbReference type="NCBI Taxonomy" id="1518534"/>
    <lineage>
        <taxon>Eukaryota</taxon>
        <taxon>Metazoa</taxon>
        <taxon>Ecdysozoa</taxon>
        <taxon>Arthropoda</taxon>
        <taxon>Hexapoda</taxon>
        <taxon>Insecta</taxon>
        <taxon>Pterygota</taxon>
        <taxon>Neoptera</taxon>
        <taxon>Endopterygota</taxon>
        <taxon>Diptera</taxon>
        <taxon>Nematocera</taxon>
        <taxon>Culicoidea</taxon>
        <taxon>Culicidae</taxon>
        <taxon>Anophelinae</taxon>
        <taxon>Anopheles</taxon>
    </lineage>
</organism>
<dbReference type="GO" id="GO:0032982">
    <property type="term" value="C:myosin filament"/>
    <property type="evidence" value="ECO:0007669"/>
    <property type="project" value="TreeGrafter"/>
</dbReference>
<feature type="region of interest" description="Disordered" evidence="2">
    <location>
        <begin position="1"/>
        <end position="55"/>
    </location>
</feature>
<dbReference type="GO" id="GO:0005737">
    <property type="term" value="C:cytoplasm"/>
    <property type="evidence" value="ECO:0007669"/>
    <property type="project" value="TreeGrafter"/>
</dbReference>
<feature type="region of interest" description="Disordered" evidence="2">
    <location>
        <begin position="1275"/>
        <end position="1310"/>
    </location>
</feature>
<feature type="coiled-coil region" evidence="1">
    <location>
        <begin position="379"/>
        <end position="425"/>
    </location>
</feature>
<keyword evidence="1" id="KW-0175">Coiled coil</keyword>
<evidence type="ECO:0000313" key="3">
    <source>
        <dbReference type="EnsemblMetazoa" id="ACOM030499-PA.1"/>
    </source>
</evidence>
<dbReference type="PANTHER" id="PTHR45615:SF40">
    <property type="entry name" value="MYOSIN HEAVY CHAIN, NON-MUSCLE"/>
    <property type="match status" value="1"/>
</dbReference>
<feature type="coiled-coil region" evidence="1">
    <location>
        <begin position="550"/>
        <end position="605"/>
    </location>
</feature>
<protein>
    <submittedName>
        <fullName evidence="3">Uncharacterized protein</fullName>
    </submittedName>
</protein>
<dbReference type="Proteomes" id="UP000075882">
    <property type="component" value="Unassembled WGS sequence"/>
</dbReference>
<feature type="coiled-coil region" evidence="1">
    <location>
        <begin position="1017"/>
        <end position="1199"/>
    </location>
</feature>
<dbReference type="VEuPathDB" id="VectorBase:ACON2_030544"/>
<feature type="compositionally biased region" description="Basic and acidic residues" evidence="2">
    <location>
        <begin position="1"/>
        <end position="20"/>
    </location>
</feature>
<feature type="region of interest" description="Disordered" evidence="2">
    <location>
        <begin position="657"/>
        <end position="701"/>
    </location>
</feature>
<dbReference type="SUPFAM" id="SSF57997">
    <property type="entry name" value="Tropomyosin"/>
    <property type="match status" value="1"/>
</dbReference>
<dbReference type="GO" id="GO:0051015">
    <property type="term" value="F:actin filament binding"/>
    <property type="evidence" value="ECO:0007669"/>
    <property type="project" value="TreeGrafter"/>
</dbReference>
<sequence>METVGEVKEAHPEGGGDRSAPHFPSDVPGKLVPVEGKPAGSLPDGETASADPQDDTSLNARLLDKLNEQFEKQIQLVESERLDDGFKLSVYAEWVNSLRTLNTELVQSLREMQDTCMERMQLMRAAYLKDFARFGPEVRLRRLQPVPDTLPTAPGEQIVSLELSSNYPIIPASDEMLVRELNAKTSLIDELRTELKDLRKEAAENGAILEQLRNMALERDKQLDDKRKEIGILQQQIVSLNDQLLKVKMSTMASTDNRSLISEITDHHDKITQLRKKLKEQEDKLRQANTAIQFRDEVIAQQRQEIKLLNEVSKPDSAQPAAIDAAPSVSYYSVRSSEGDLTQNGMASNSFYPSSSSTRLLFDELGTIQQGSETESACVQVLKREIAELRDELHKRGHEKDTMGIHEMEKALLRLRGACEELLQSTGKLSGWGDGWREGCDESGAGGCSLRFEDDDELIEAMRDRCEALCRQLGLSHKAHCTIEQDEGIGSGKEHCHNSGSESLSSLSLGLDEGCTLQGLIDDLKKGDRIEGSCAARSARRNGAAAAGAIASLEESVDDQNRTIAMLNMEKLKLVRQVDDLKETLHQYRDNLQKTSEEKVAIEDECKNQLVTISNLRVALEETKRNGSSSVSFFSGLRYSQPAPPAYRVSYLHANSKDDTVEHPPHHHPPTVVPSPTLTTSPAAPPSPTITSNSGPNTAGPAEVVENLQLEVILLSEQLNDAFKENLSKDNELDHYRDANLQLRCQLAELSRELADLKDISDAVDIRQEDQMNGVRGEIESRQQDLGHLSYFREKCAEMERLHELELSQQRSKHSSELKQLRREIESLSNQLAGSADTGRQHEQMVESLATLQTTITKLDEHNRLLQKTIQSYQENRVQLEQQLGGSQQQLDVVRHELDELKGRSDEQERRIESLKAEKDRLAGELMMQRKMCKCGHSTATGSGSRERAKVPLSHSLQKQLAQKTLEVTRVQEELLQRTEEWKRRETEYVSHRVRATEQATGLIEQLSELKGRFGNVEQAAQMKDELIDRLQQSLRDVTRKFTTRQAQLTELEAKNVNLSDALDKARQEALLCEKRCTEEQSNARRCSMDQKNQLQQYERQINRLRAEVDALREKCDQISSERDVLRDECQSLRERLAKYEGKESALCEVVKSNQDELAMKASRVLELEETNRKLSQNYQQLKELHDSVTKQYQLAQLELEQLRDCSKKLAEFKQQTLSTKELTRKSVTEWKEREAQYCQEIGRLKKRTELLEQDRSKLIGKLNAYHRDNTILSRRMQQSQQQQQPQQQPPSRQHSPYDDNRSYNLTPLHQTFYPPDAYKLVRSTSDPNCNESDELLQKVEYTCSQLQQIRRFWHQGLKEVFPPEP</sequence>
<reference evidence="3" key="1">
    <citation type="submission" date="2022-08" db="UniProtKB">
        <authorList>
            <consortium name="EnsemblMetazoa"/>
        </authorList>
    </citation>
    <scope>IDENTIFICATION</scope>
</reference>
<proteinExistence type="predicted"/>
<dbReference type="Gene3D" id="1.10.287.1490">
    <property type="match status" value="1"/>
</dbReference>